<feature type="chain" id="PRO_5012793288" evidence="1">
    <location>
        <begin position="27"/>
        <end position="469"/>
    </location>
</feature>
<evidence type="ECO:0000313" key="2">
    <source>
        <dbReference type="EMBL" id="SHF55658.1"/>
    </source>
</evidence>
<feature type="signal peptide" evidence="1">
    <location>
        <begin position="1"/>
        <end position="26"/>
    </location>
</feature>
<dbReference type="AlphaFoldDB" id="A0A1M5CLQ0"/>
<dbReference type="STRING" id="1484053.SAMN05444274_106179"/>
<evidence type="ECO:0000313" key="3">
    <source>
        <dbReference type="Proteomes" id="UP000184164"/>
    </source>
</evidence>
<dbReference type="OrthoDB" id="1112135at2"/>
<evidence type="ECO:0000256" key="1">
    <source>
        <dbReference type="SAM" id="SignalP"/>
    </source>
</evidence>
<keyword evidence="3" id="KW-1185">Reference proteome</keyword>
<proteinExistence type="predicted"/>
<organism evidence="2 3">
    <name type="scientific">Mariniphaga anaerophila</name>
    <dbReference type="NCBI Taxonomy" id="1484053"/>
    <lineage>
        <taxon>Bacteria</taxon>
        <taxon>Pseudomonadati</taxon>
        <taxon>Bacteroidota</taxon>
        <taxon>Bacteroidia</taxon>
        <taxon>Marinilabiliales</taxon>
        <taxon>Prolixibacteraceae</taxon>
        <taxon>Mariniphaga</taxon>
    </lineage>
</organism>
<gene>
    <name evidence="2" type="ORF">SAMN05444274_106179</name>
</gene>
<dbReference type="RefSeq" id="WP_073002448.1">
    <property type="nucleotide sequence ID" value="NZ_FQUM01000006.1"/>
</dbReference>
<protein>
    <submittedName>
        <fullName evidence="2">Uncharacterized protein</fullName>
    </submittedName>
</protein>
<reference evidence="2 3" key="1">
    <citation type="submission" date="2016-11" db="EMBL/GenBank/DDBJ databases">
        <authorList>
            <person name="Jaros S."/>
            <person name="Januszkiewicz K."/>
            <person name="Wedrychowicz H."/>
        </authorList>
    </citation>
    <scope>NUCLEOTIDE SEQUENCE [LARGE SCALE GENOMIC DNA]</scope>
    <source>
        <strain evidence="2 3">DSM 26910</strain>
    </source>
</reference>
<dbReference type="EMBL" id="FQUM01000006">
    <property type="protein sequence ID" value="SHF55658.1"/>
    <property type="molecule type" value="Genomic_DNA"/>
</dbReference>
<keyword evidence="1" id="KW-0732">Signal</keyword>
<name>A0A1M5CLQ0_9BACT</name>
<dbReference type="PROSITE" id="PS51257">
    <property type="entry name" value="PROKAR_LIPOPROTEIN"/>
    <property type="match status" value="1"/>
</dbReference>
<accession>A0A1M5CLQ0</accession>
<dbReference type="Proteomes" id="UP000184164">
    <property type="component" value="Unassembled WGS sequence"/>
</dbReference>
<sequence>MINLKIPYGYLVSILMSCLLVLNTQAQPFTWKVNNDGWVLSKNPDSNRYEKFFAIGTWHVPGYEFTNSQEPDEQKRQSNAALFKERTKPFNMFFVTPGYEKDYMSDKIHILNPFSPILHGYLDEVSELPDGNDKDYYRAQYIKQNVDSPEFEKYLDKKIEGVLEKLPNDKYIYSHIDELALGGVARWAVPPSVGAKINSRLKKQDREALVFVDLVGHCKGSTYFFEQRYLKNHDSLPENPPYELVDPEARNCKIPLLGFYEAHNGSPVYQFDDGKYSYTNYDFETLKSIWYENAKLLAGDYKESGDVFGINAFLDFSNYPVLTGVTVDALKDALGDEVPVWLYFDGNGYAKPSSLSSQEYVDMVKCQIYTAIIHGATGILFWNDWSKTPEVFETLLPVLEELNDNLSVVKLDTEQKTIDDDLHMVIKSGKKGEKYIMVSNTSKTETLSIGIHGVDKKELLPLEVYIASF</sequence>